<reference evidence="2" key="1">
    <citation type="submission" date="2021-02" db="EMBL/GenBank/DDBJ databases">
        <authorList>
            <person name="Nowell W R."/>
        </authorList>
    </citation>
    <scope>NUCLEOTIDE SEQUENCE</scope>
</reference>
<organism evidence="2 3">
    <name type="scientific">Rotaria magnacalcarata</name>
    <dbReference type="NCBI Taxonomy" id="392030"/>
    <lineage>
        <taxon>Eukaryota</taxon>
        <taxon>Metazoa</taxon>
        <taxon>Spiralia</taxon>
        <taxon>Gnathifera</taxon>
        <taxon>Rotifera</taxon>
        <taxon>Eurotatoria</taxon>
        <taxon>Bdelloidea</taxon>
        <taxon>Philodinida</taxon>
        <taxon>Philodinidae</taxon>
        <taxon>Rotaria</taxon>
    </lineage>
</organism>
<feature type="region of interest" description="Disordered" evidence="1">
    <location>
        <begin position="25"/>
        <end position="46"/>
    </location>
</feature>
<protein>
    <submittedName>
        <fullName evidence="2">Uncharacterized protein</fullName>
    </submittedName>
</protein>
<gene>
    <name evidence="2" type="ORF">OVN521_LOCUS47135</name>
</gene>
<keyword evidence="3" id="KW-1185">Reference proteome</keyword>
<dbReference type="Proteomes" id="UP000663866">
    <property type="component" value="Unassembled WGS sequence"/>
</dbReference>
<name>A0A821G370_9BILA</name>
<evidence type="ECO:0000313" key="2">
    <source>
        <dbReference type="EMBL" id="CAF4662220.1"/>
    </source>
</evidence>
<feature type="non-terminal residue" evidence="2">
    <location>
        <position position="1"/>
    </location>
</feature>
<comment type="caution">
    <text evidence="2">The sequence shown here is derived from an EMBL/GenBank/DDBJ whole genome shotgun (WGS) entry which is preliminary data.</text>
</comment>
<feature type="non-terminal residue" evidence="2">
    <location>
        <position position="88"/>
    </location>
</feature>
<evidence type="ECO:0000256" key="1">
    <source>
        <dbReference type="SAM" id="MobiDB-lite"/>
    </source>
</evidence>
<dbReference type="EMBL" id="CAJOBG010090146">
    <property type="protein sequence ID" value="CAF4662220.1"/>
    <property type="molecule type" value="Genomic_DNA"/>
</dbReference>
<proteinExistence type="predicted"/>
<evidence type="ECO:0000313" key="3">
    <source>
        <dbReference type="Proteomes" id="UP000663866"/>
    </source>
</evidence>
<dbReference type="AlphaFoldDB" id="A0A821G370"/>
<accession>A0A821G370</accession>
<sequence>SNGIRDGLITSVIQEENLLKQIKRQKGQNFKQTTNEDDGKGFDQDFSGPIRFSAERSLICDISFTHGTLAMTRNAMLFDANEYDETFS</sequence>